<reference evidence="2 3" key="1">
    <citation type="journal article" date="2021" name="Sci. Rep.">
        <title>The genome of the diatom Chaetoceros tenuissimus carries an ancient integrated fragment of an extant virus.</title>
        <authorList>
            <person name="Hongo Y."/>
            <person name="Kimura K."/>
            <person name="Takaki Y."/>
            <person name="Yoshida Y."/>
            <person name="Baba S."/>
            <person name="Kobayashi G."/>
            <person name="Nagasaki K."/>
            <person name="Hano T."/>
            <person name="Tomaru Y."/>
        </authorList>
    </citation>
    <scope>NUCLEOTIDE SEQUENCE [LARGE SCALE GENOMIC DNA]</scope>
    <source>
        <strain evidence="2 3">NIES-3715</strain>
    </source>
</reference>
<feature type="region of interest" description="Disordered" evidence="1">
    <location>
        <begin position="280"/>
        <end position="307"/>
    </location>
</feature>
<dbReference type="Proteomes" id="UP001054902">
    <property type="component" value="Unassembled WGS sequence"/>
</dbReference>
<dbReference type="Gene3D" id="1.25.40.20">
    <property type="entry name" value="Ankyrin repeat-containing domain"/>
    <property type="match status" value="1"/>
</dbReference>
<dbReference type="EMBL" id="BLLK01000061">
    <property type="protein sequence ID" value="GFH58236.1"/>
    <property type="molecule type" value="Genomic_DNA"/>
</dbReference>
<feature type="compositionally biased region" description="Basic and acidic residues" evidence="1">
    <location>
        <begin position="342"/>
        <end position="353"/>
    </location>
</feature>
<feature type="compositionally biased region" description="Basic and acidic residues" evidence="1">
    <location>
        <begin position="179"/>
        <end position="190"/>
    </location>
</feature>
<gene>
    <name evidence="2" type="ORF">CTEN210_14712</name>
</gene>
<dbReference type="InterPro" id="IPR036770">
    <property type="entry name" value="Ankyrin_rpt-contain_sf"/>
</dbReference>
<feature type="compositionally biased region" description="Basic and acidic residues" evidence="1">
    <location>
        <begin position="365"/>
        <end position="380"/>
    </location>
</feature>
<evidence type="ECO:0000313" key="2">
    <source>
        <dbReference type="EMBL" id="GFH58236.1"/>
    </source>
</evidence>
<dbReference type="SUPFAM" id="SSF48403">
    <property type="entry name" value="Ankyrin repeat"/>
    <property type="match status" value="1"/>
</dbReference>
<keyword evidence="3" id="KW-1185">Reference proteome</keyword>
<feature type="region of interest" description="Disordered" evidence="1">
    <location>
        <begin position="361"/>
        <end position="380"/>
    </location>
</feature>
<sequence>MIRLRLLKLIISHRWSKTRLLLQWKGRKLKKELQTLGQMQSNDINLLTVVCSHNAPTDIVRTIVGLYPLNAYCADEHGMLPLHVACLIGASSDTVRLLLDIQRDYLPEEPLPSLATATDNCQRTALHFATQYICDPESAPEAASFFTDSSISLPSKGSRNNQHVVVSVASIAKSAKSKSKSEQSKKKGDSSELSMTPTKFQDMLHTITFLLQANPEAVLHPDMYDRTPIDMLQDAKATFSTYSKYERVEMTCQILRENAVEVWKSRKIRYEILGCQSYDDASGTNGGANNGGSISLPTTDMESTVSGLSSLGKLETSSFDNMELSVATDEVPLPDSVHSSSNRKDRTPEEKCYQDQMKQYLANQKRKDETIHEEECYQHR</sequence>
<comment type="caution">
    <text evidence="2">The sequence shown here is derived from an EMBL/GenBank/DDBJ whole genome shotgun (WGS) entry which is preliminary data.</text>
</comment>
<proteinExistence type="predicted"/>
<accession>A0AAD3D7Q6</accession>
<evidence type="ECO:0000256" key="1">
    <source>
        <dbReference type="SAM" id="MobiDB-lite"/>
    </source>
</evidence>
<evidence type="ECO:0000313" key="3">
    <source>
        <dbReference type="Proteomes" id="UP001054902"/>
    </source>
</evidence>
<protein>
    <submittedName>
        <fullName evidence="2">Uncharacterized protein</fullName>
    </submittedName>
</protein>
<name>A0AAD3D7Q6_9STRA</name>
<feature type="compositionally biased region" description="Polar residues" evidence="1">
    <location>
        <begin position="295"/>
        <end position="307"/>
    </location>
</feature>
<feature type="region of interest" description="Disordered" evidence="1">
    <location>
        <begin position="326"/>
        <end position="353"/>
    </location>
</feature>
<feature type="region of interest" description="Disordered" evidence="1">
    <location>
        <begin position="176"/>
        <end position="195"/>
    </location>
</feature>
<organism evidence="2 3">
    <name type="scientific">Chaetoceros tenuissimus</name>
    <dbReference type="NCBI Taxonomy" id="426638"/>
    <lineage>
        <taxon>Eukaryota</taxon>
        <taxon>Sar</taxon>
        <taxon>Stramenopiles</taxon>
        <taxon>Ochrophyta</taxon>
        <taxon>Bacillariophyta</taxon>
        <taxon>Coscinodiscophyceae</taxon>
        <taxon>Chaetocerotophycidae</taxon>
        <taxon>Chaetocerotales</taxon>
        <taxon>Chaetocerotaceae</taxon>
        <taxon>Chaetoceros</taxon>
    </lineage>
</organism>
<dbReference type="AlphaFoldDB" id="A0AAD3D7Q6"/>